<name>A0A428Y9H0_KIBAR</name>
<gene>
    <name evidence="10" type="ORF">DMH04_51540</name>
</gene>
<dbReference type="FunFam" id="1.10.3470.10:FF:000001">
    <property type="entry name" value="Vitamin B12 ABC transporter permease BtuC"/>
    <property type="match status" value="1"/>
</dbReference>
<feature type="transmembrane region" description="Helical" evidence="9">
    <location>
        <begin position="179"/>
        <end position="198"/>
    </location>
</feature>
<dbReference type="PANTHER" id="PTHR30472">
    <property type="entry name" value="FERRIC ENTEROBACTIN TRANSPORT SYSTEM PERMEASE PROTEIN"/>
    <property type="match status" value="1"/>
</dbReference>
<feature type="transmembrane region" description="Helical" evidence="9">
    <location>
        <begin position="367"/>
        <end position="386"/>
    </location>
</feature>
<comment type="caution">
    <text evidence="10">The sequence shown here is derived from an EMBL/GenBank/DDBJ whole genome shotgun (WGS) entry which is preliminary data.</text>
</comment>
<feature type="transmembrane region" description="Helical" evidence="9">
    <location>
        <begin position="210"/>
        <end position="228"/>
    </location>
</feature>
<feature type="transmembrane region" description="Helical" evidence="9">
    <location>
        <begin position="337"/>
        <end position="355"/>
    </location>
</feature>
<sequence>MLRPDRRDRQSQATVVDPDGRAAQQHRGAGRRHRLPLGATDPRPGQPGVRRGEASGRLRTQGLSGRALAIALVLLVLAAFSALLLGVSNLGYQRVLQEIWSQVTGGVSPLSSREAAILWYLRAPRVVLAALVGGALAISGAAFQGVFRNPLADPYLLGAAAGAGLGATIIVVSAPSWSIALPLAAFVGALGGVGLSWVLSQSAGSGPATLLLAGVAVASFLTAVQTFVQQANIDTIQRIYSWMLGGLNTTGWREVLLSLPYIAVTSVVLWLCGRLLDVLAVGDEEAASLGIRPARVRMVVLGAASLATAAAVSVGGLIGFVGIVVPHIVRLLAGASYRIVLPLSLLGGATFLIVADEIARTILAPAELPIGVITAFTGAPFFLLVLRMNRAAR</sequence>
<keyword evidence="5 9" id="KW-0812">Transmembrane</keyword>
<protein>
    <submittedName>
        <fullName evidence="10">ABC transporter permease</fullName>
    </submittedName>
</protein>
<evidence type="ECO:0000256" key="6">
    <source>
        <dbReference type="ARBA" id="ARBA00022989"/>
    </source>
</evidence>
<feature type="transmembrane region" description="Helical" evidence="9">
    <location>
        <begin position="296"/>
        <end position="325"/>
    </location>
</feature>
<dbReference type="OrthoDB" id="9782305at2"/>
<dbReference type="GO" id="GO:0022857">
    <property type="term" value="F:transmembrane transporter activity"/>
    <property type="evidence" value="ECO:0007669"/>
    <property type="project" value="InterPro"/>
</dbReference>
<evidence type="ECO:0000256" key="3">
    <source>
        <dbReference type="ARBA" id="ARBA00022448"/>
    </source>
</evidence>
<evidence type="ECO:0000256" key="7">
    <source>
        <dbReference type="ARBA" id="ARBA00023136"/>
    </source>
</evidence>
<reference evidence="10 11" key="1">
    <citation type="submission" date="2018-05" db="EMBL/GenBank/DDBJ databases">
        <title>Evolution of GPA BGCs.</title>
        <authorList>
            <person name="Waglechner N."/>
            <person name="Wright G.D."/>
        </authorList>
    </citation>
    <scope>NUCLEOTIDE SEQUENCE [LARGE SCALE GENOMIC DNA]</scope>
    <source>
        <strain evidence="10 11">A82846</strain>
    </source>
</reference>
<dbReference type="Gene3D" id="1.10.3470.10">
    <property type="entry name" value="ABC transporter involved in vitamin B12 uptake, BtuC"/>
    <property type="match status" value="1"/>
</dbReference>
<evidence type="ECO:0000256" key="5">
    <source>
        <dbReference type="ARBA" id="ARBA00022692"/>
    </source>
</evidence>
<dbReference type="Pfam" id="PF01032">
    <property type="entry name" value="FecCD"/>
    <property type="match status" value="1"/>
</dbReference>
<feature type="transmembrane region" description="Helical" evidence="9">
    <location>
        <begin position="126"/>
        <end position="143"/>
    </location>
</feature>
<keyword evidence="4" id="KW-1003">Cell membrane</keyword>
<dbReference type="CDD" id="cd06550">
    <property type="entry name" value="TM_ABC_iron-siderophores_like"/>
    <property type="match status" value="1"/>
</dbReference>
<evidence type="ECO:0000256" key="9">
    <source>
        <dbReference type="SAM" id="Phobius"/>
    </source>
</evidence>
<feature type="transmembrane region" description="Helical" evidence="9">
    <location>
        <begin position="67"/>
        <end position="87"/>
    </location>
</feature>
<dbReference type="PANTHER" id="PTHR30472:SF25">
    <property type="entry name" value="ABC TRANSPORTER PERMEASE PROTEIN MJ0876-RELATED"/>
    <property type="match status" value="1"/>
</dbReference>
<keyword evidence="6 9" id="KW-1133">Transmembrane helix</keyword>
<evidence type="ECO:0000313" key="10">
    <source>
        <dbReference type="EMBL" id="RSM64180.1"/>
    </source>
</evidence>
<dbReference type="AlphaFoldDB" id="A0A428Y9H0"/>
<dbReference type="GO" id="GO:0033214">
    <property type="term" value="P:siderophore-iron import into cell"/>
    <property type="evidence" value="ECO:0007669"/>
    <property type="project" value="TreeGrafter"/>
</dbReference>
<feature type="region of interest" description="Disordered" evidence="8">
    <location>
        <begin position="1"/>
        <end position="56"/>
    </location>
</feature>
<dbReference type="GO" id="GO:0005886">
    <property type="term" value="C:plasma membrane"/>
    <property type="evidence" value="ECO:0007669"/>
    <property type="project" value="UniProtKB-SubCell"/>
</dbReference>
<dbReference type="EMBL" id="QHKI01000098">
    <property type="protein sequence ID" value="RSM64180.1"/>
    <property type="molecule type" value="Genomic_DNA"/>
</dbReference>
<organism evidence="10 11">
    <name type="scientific">Kibdelosporangium aridum</name>
    <dbReference type="NCBI Taxonomy" id="2030"/>
    <lineage>
        <taxon>Bacteria</taxon>
        <taxon>Bacillati</taxon>
        <taxon>Actinomycetota</taxon>
        <taxon>Actinomycetes</taxon>
        <taxon>Pseudonocardiales</taxon>
        <taxon>Pseudonocardiaceae</taxon>
        <taxon>Kibdelosporangium</taxon>
    </lineage>
</organism>
<evidence type="ECO:0000256" key="1">
    <source>
        <dbReference type="ARBA" id="ARBA00004651"/>
    </source>
</evidence>
<accession>A0A428Y9H0</accession>
<feature type="transmembrane region" description="Helical" evidence="9">
    <location>
        <begin position="155"/>
        <end position="172"/>
    </location>
</feature>
<feature type="compositionally biased region" description="Basic and acidic residues" evidence="8">
    <location>
        <begin position="1"/>
        <end position="10"/>
    </location>
</feature>
<dbReference type="InterPro" id="IPR037294">
    <property type="entry name" value="ABC_BtuC-like"/>
</dbReference>
<dbReference type="InterPro" id="IPR000522">
    <property type="entry name" value="ABC_transptr_permease_BtuC"/>
</dbReference>
<evidence type="ECO:0000256" key="2">
    <source>
        <dbReference type="ARBA" id="ARBA00007935"/>
    </source>
</evidence>
<keyword evidence="7 9" id="KW-0472">Membrane</keyword>
<comment type="subcellular location">
    <subcellularLocation>
        <location evidence="1">Cell membrane</location>
        <topology evidence="1">Multi-pass membrane protein</topology>
    </subcellularLocation>
</comment>
<evidence type="ECO:0000256" key="8">
    <source>
        <dbReference type="SAM" id="MobiDB-lite"/>
    </source>
</evidence>
<evidence type="ECO:0000256" key="4">
    <source>
        <dbReference type="ARBA" id="ARBA00022475"/>
    </source>
</evidence>
<dbReference type="Proteomes" id="UP000287547">
    <property type="component" value="Unassembled WGS sequence"/>
</dbReference>
<keyword evidence="3" id="KW-0813">Transport</keyword>
<comment type="similarity">
    <text evidence="2">Belongs to the binding-protein-dependent transport system permease family. FecCD subfamily.</text>
</comment>
<proteinExistence type="inferred from homology"/>
<evidence type="ECO:0000313" key="11">
    <source>
        <dbReference type="Proteomes" id="UP000287547"/>
    </source>
</evidence>
<dbReference type="SUPFAM" id="SSF81345">
    <property type="entry name" value="ABC transporter involved in vitamin B12 uptake, BtuC"/>
    <property type="match status" value="1"/>
</dbReference>